<dbReference type="Proteomes" id="UP000518752">
    <property type="component" value="Unassembled WGS sequence"/>
</dbReference>
<organism evidence="6 7">
    <name type="scientific">Collybiopsis confluens</name>
    <dbReference type="NCBI Taxonomy" id="2823264"/>
    <lineage>
        <taxon>Eukaryota</taxon>
        <taxon>Fungi</taxon>
        <taxon>Dikarya</taxon>
        <taxon>Basidiomycota</taxon>
        <taxon>Agaricomycotina</taxon>
        <taxon>Agaricomycetes</taxon>
        <taxon>Agaricomycetidae</taxon>
        <taxon>Agaricales</taxon>
        <taxon>Marasmiineae</taxon>
        <taxon>Omphalotaceae</taxon>
        <taxon>Collybiopsis</taxon>
    </lineage>
</organism>
<keyword evidence="3" id="KW-0418">Kinase</keyword>
<reference evidence="6 7" key="1">
    <citation type="journal article" date="2020" name="ISME J.">
        <title>Uncovering the hidden diversity of litter-decomposition mechanisms in mushroom-forming fungi.</title>
        <authorList>
            <person name="Floudas D."/>
            <person name="Bentzer J."/>
            <person name="Ahren D."/>
            <person name="Johansson T."/>
            <person name="Persson P."/>
            <person name="Tunlid A."/>
        </authorList>
    </citation>
    <scope>NUCLEOTIDE SEQUENCE [LARGE SCALE GENOMIC DNA]</scope>
    <source>
        <strain evidence="6 7">CBS 406.79</strain>
    </source>
</reference>
<evidence type="ECO:0000256" key="1">
    <source>
        <dbReference type="ARBA" id="ARBA00022527"/>
    </source>
</evidence>
<evidence type="ECO:0000313" key="6">
    <source>
        <dbReference type="EMBL" id="KAF5382407.1"/>
    </source>
</evidence>
<evidence type="ECO:0000313" key="7">
    <source>
        <dbReference type="Proteomes" id="UP000518752"/>
    </source>
</evidence>
<feature type="domain" description="Alpha-type protein kinase" evidence="5">
    <location>
        <begin position="344"/>
        <end position="629"/>
    </location>
</feature>
<evidence type="ECO:0000256" key="4">
    <source>
        <dbReference type="SAM" id="MobiDB-lite"/>
    </source>
</evidence>
<keyword evidence="2" id="KW-0808">Transferase</keyword>
<proteinExistence type="predicted"/>
<dbReference type="OrthoDB" id="301415at2759"/>
<accession>A0A8H5HFI6</accession>
<keyword evidence="1" id="KW-0723">Serine/threonine-protein kinase</keyword>
<dbReference type="InterPro" id="IPR004166">
    <property type="entry name" value="a-kinase_dom"/>
</dbReference>
<comment type="caution">
    <text evidence="6">The sequence shown here is derived from an EMBL/GenBank/DDBJ whole genome shotgun (WGS) entry which is preliminary data.</text>
</comment>
<keyword evidence="7" id="KW-1185">Reference proteome</keyword>
<dbReference type="GO" id="GO:0004674">
    <property type="term" value="F:protein serine/threonine kinase activity"/>
    <property type="evidence" value="ECO:0007669"/>
    <property type="project" value="UniProtKB-KW"/>
</dbReference>
<dbReference type="EMBL" id="JAACJN010000051">
    <property type="protein sequence ID" value="KAF5382407.1"/>
    <property type="molecule type" value="Genomic_DNA"/>
</dbReference>
<dbReference type="Gene3D" id="3.20.200.10">
    <property type="entry name" value="MHCK/EF2 kinase"/>
    <property type="match status" value="1"/>
</dbReference>
<gene>
    <name evidence="6" type="ORF">D9757_009819</name>
</gene>
<evidence type="ECO:0000256" key="3">
    <source>
        <dbReference type="ARBA" id="ARBA00022777"/>
    </source>
</evidence>
<protein>
    <recommendedName>
        <fullName evidence="5">Alpha-type protein kinase domain-containing protein</fullName>
    </recommendedName>
</protein>
<feature type="region of interest" description="Disordered" evidence="4">
    <location>
        <begin position="237"/>
        <end position="305"/>
    </location>
</feature>
<feature type="compositionally biased region" description="Polar residues" evidence="4">
    <location>
        <begin position="259"/>
        <end position="277"/>
    </location>
</feature>
<evidence type="ECO:0000259" key="5">
    <source>
        <dbReference type="PROSITE" id="PS51158"/>
    </source>
</evidence>
<evidence type="ECO:0000256" key="2">
    <source>
        <dbReference type="ARBA" id="ARBA00022679"/>
    </source>
</evidence>
<name>A0A8H5HFI6_9AGAR</name>
<sequence length="636" mass="71110">MASAPSSAMKTTPMSASGDILLLEHNFPNVVLKIYCIGPQVIRLGQGTTGIHSLQNLPPYALPSGAIPRPRLTGYTPTHAQYQNQVDMWRARAYAPSGENVSVNITMAYLPLGKAKEVVLPAINDSIRDLDSHSNIPQVKASVINVIKPKLAELTKDTPFQFDLCQLNLRDITGRMNVDLDSPALDKTTAYFYSQCLKENEKTKQKRFAKPCSPFKLMLLISSEQWDDWEEIQAAAEQEKLSHQSQSQAQKQKVKDFQSKINTGEQPVENSGSSKAVTSKRGRSESMAIPTSPPQSKKLPTWKSPSKDEVAGLLAHGSIQTPRSQPKTWINLSGFFAPIPNISFLDLLQKSFANQFIFDECRIDTPAILSADFSLEAEIGAGGFKSCHPAKLYPPALLRTSAIVLKEVFIMKRDRRARLSGSLEYQKILREANLHYYANALMKFAYSYLDQKLNEKGPPSHLEIPQLRFVKAGMFVIMSQSLKHVKSTDVAPERSFLIEERINTPEDDCFTKFIHNGSAEPNLYPDDPHYQTSLFLCACQHLQYEKTHQLAYVSDFQGCNGLLTDAQIITSPKLSKVVYGPGTEAESTNSSVTSNLMVFGEGNIESCFEKFPEQHECNEFCRWMDLLPLQLFVEEV</sequence>
<dbReference type="GO" id="GO:0005524">
    <property type="term" value="F:ATP binding"/>
    <property type="evidence" value="ECO:0007669"/>
    <property type="project" value="InterPro"/>
</dbReference>
<dbReference type="AlphaFoldDB" id="A0A8H5HFI6"/>
<dbReference type="PROSITE" id="PS51158">
    <property type="entry name" value="ALPHA_KINASE"/>
    <property type="match status" value="1"/>
</dbReference>
<dbReference type="Pfam" id="PF02816">
    <property type="entry name" value="Alpha_kinase"/>
    <property type="match status" value="1"/>
</dbReference>
<dbReference type="SUPFAM" id="SSF56112">
    <property type="entry name" value="Protein kinase-like (PK-like)"/>
    <property type="match status" value="1"/>
</dbReference>
<dbReference type="InterPro" id="IPR011009">
    <property type="entry name" value="Kinase-like_dom_sf"/>
</dbReference>